<dbReference type="PANTHER" id="PTHR10794">
    <property type="entry name" value="ABHYDROLASE DOMAIN-CONTAINING PROTEIN"/>
    <property type="match status" value="1"/>
</dbReference>
<dbReference type="Proteomes" id="UP000474296">
    <property type="component" value="Unassembled WGS sequence"/>
</dbReference>
<keyword evidence="2" id="KW-0719">Serine esterase</keyword>
<evidence type="ECO:0000259" key="5">
    <source>
        <dbReference type="Pfam" id="PF00561"/>
    </source>
</evidence>
<dbReference type="AlphaFoldDB" id="A0A6M0CMU4"/>
<dbReference type="PANTHER" id="PTHR10794:SF94">
    <property type="entry name" value="ESTERASE YHET-RELATED"/>
    <property type="match status" value="1"/>
</dbReference>
<feature type="domain" description="AB hydrolase-1" evidence="5">
    <location>
        <begin position="64"/>
        <end position="208"/>
    </location>
</feature>
<dbReference type="InterPro" id="IPR029058">
    <property type="entry name" value="AB_hydrolase_fold"/>
</dbReference>
<proteinExistence type="inferred from homology"/>
<dbReference type="RefSeq" id="WP_164031403.1">
    <property type="nucleotide sequence ID" value="NZ_JAABOQ010000003.1"/>
</dbReference>
<organism evidence="6 7">
    <name type="scientific">Spongiivirga citrea</name>
    <dbReference type="NCBI Taxonomy" id="1481457"/>
    <lineage>
        <taxon>Bacteria</taxon>
        <taxon>Pseudomonadati</taxon>
        <taxon>Bacteroidota</taxon>
        <taxon>Flavobacteriia</taxon>
        <taxon>Flavobacteriales</taxon>
        <taxon>Flavobacteriaceae</taxon>
        <taxon>Spongiivirga</taxon>
    </lineage>
</organism>
<protein>
    <submittedName>
        <fullName evidence="6">Alpha/beta fold hydrolase</fullName>
    </submittedName>
</protein>
<dbReference type="InterPro" id="IPR000073">
    <property type="entry name" value="AB_hydrolase_1"/>
</dbReference>
<evidence type="ECO:0000256" key="4">
    <source>
        <dbReference type="PIRSR" id="PIRSR005211-1"/>
    </source>
</evidence>
<dbReference type="Gene3D" id="3.40.50.1820">
    <property type="entry name" value="alpha/beta hydrolase"/>
    <property type="match status" value="1"/>
</dbReference>
<dbReference type="InterPro" id="IPR000952">
    <property type="entry name" value="AB_hydrolase_4_CS"/>
</dbReference>
<dbReference type="InterPro" id="IPR050960">
    <property type="entry name" value="AB_hydrolase_4_sf"/>
</dbReference>
<dbReference type="GO" id="GO:0034338">
    <property type="term" value="F:short-chain carboxylesterase activity"/>
    <property type="evidence" value="ECO:0007669"/>
    <property type="project" value="TreeGrafter"/>
</dbReference>
<dbReference type="SUPFAM" id="SSF53474">
    <property type="entry name" value="alpha/beta-Hydrolases"/>
    <property type="match status" value="1"/>
</dbReference>
<keyword evidence="3 6" id="KW-0378">Hydrolase</keyword>
<evidence type="ECO:0000313" key="7">
    <source>
        <dbReference type="Proteomes" id="UP000474296"/>
    </source>
</evidence>
<dbReference type="PROSITE" id="PS01133">
    <property type="entry name" value="UPF0017"/>
    <property type="match status" value="1"/>
</dbReference>
<evidence type="ECO:0000256" key="2">
    <source>
        <dbReference type="ARBA" id="ARBA00022487"/>
    </source>
</evidence>
<evidence type="ECO:0000256" key="1">
    <source>
        <dbReference type="ARBA" id="ARBA00010884"/>
    </source>
</evidence>
<dbReference type="EMBL" id="JAABOQ010000003">
    <property type="protein sequence ID" value="NER17179.1"/>
    <property type="molecule type" value="Genomic_DNA"/>
</dbReference>
<feature type="active site" description="Charge relay system" evidence="4">
    <location>
        <position position="296"/>
    </location>
</feature>
<gene>
    <name evidence="6" type="ORF">GWK10_08150</name>
</gene>
<comment type="similarity">
    <text evidence="1">Belongs to the AB hydrolase superfamily. AB hydrolase 4 family.</text>
</comment>
<feature type="active site" description="Charge relay system" evidence="4">
    <location>
        <position position="141"/>
    </location>
</feature>
<dbReference type="InterPro" id="IPR012020">
    <property type="entry name" value="ABHD4"/>
</dbReference>
<evidence type="ECO:0000313" key="6">
    <source>
        <dbReference type="EMBL" id="NER17179.1"/>
    </source>
</evidence>
<feature type="active site" description="Charge relay system" evidence="4">
    <location>
        <position position="267"/>
    </location>
</feature>
<reference evidence="6 7" key="1">
    <citation type="submission" date="2020-01" db="EMBL/GenBank/DDBJ databases">
        <title>Spongiivirga citrea KCTC 32990T.</title>
        <authorList>
            <person name="Wang G."/>
        </authorList>
    </citation>
    <scope>NUCLEOTIDE SEQUENCE [LARGE SCALE GENOMIC DNA]</scope>
    <source>
        <strain evidence="6 7">KCTC 32990</strain>
    </source>
</reference>
<comment type="caution">
    <text evidence="6">The sequence shown here is derived from an EMBL/GenBank/DDBJ whole genome shotgun (WGS) entry which is preliminary data.</text>
</comment>
<evidence type="ECO:0000256" key="3">
    <source>
        <dbReference type="ARBA" id="ARBA00022801"/>
    </source>
</evidence>
<sequence length="319" mass="36332">MPLVPSHYNPPHLFKNGHFSTIYAGLIRKVNGVNYERERIKTPDNDFIDLDWSFTKNGSRKLGIILHGLEGSAERPYVIGSAKIFNQHNFDTVSMNMRGCSGESNATFRAYHSGATEDLEAVVNHILEKYSYDDIVIKGFSLGGNLTLKYLGEGREIPKPIKAGIAISVPCNLYGSMLEIHKLKNKIYANRFKRNLIAKLEQKKVQFPEWFNGKRIDEIITLKDFDDFYTSKAHGFEDALDYYEKASALPHLAKIKTPTLLINALNDSFLSPACFPTQIAEQNEFLFLETPKYGGHVGFYDKNNQYYNEKRALNFVNEL</sequence>
<keyword evidence="7" id="KW-1185">Reference proteome</keyword>
<name>A0A6M0CMU4_9FLAO</name>
<dbReference type="PIRSF" id="PIRSF005211">
    <property type="entry name" value="Ab_hydro_YheT"/>
    <property type="match status" value="1"/>
</dbReference>
<dbReference type="GO" id="GO:0047372">
    <property type="term" value="F:monoacylglycerol lipase activity"/>
    <property type="evidence" value="ECO:0007669"/>
    <property type="project" value="TreeGrafter"/>
</dbReference>
<accession>A0A6M0CMU4</accession>
<dbReference type="Pfam" id="PF00561">
    <property type="entry name" value="Abhydrolase_1"/>
    <property type="match status" value="1"/>
</dbReference>